<sequence>MSANGSFCGDQSVDLLLRGRELLAPGLLPAGDDRWGAAVVAATVEADEAEAGDRGVAGRAESAGHVVIWWSSGSEGLPR</sequence>
<dbReference type="RefSeq" id="WP_311033465.1">
    <property type="nucleotide sequence ID" value="NZ_CP117522.1"/>
</dbReference>
<protein>
    <submittedName>
        <fullName evidence="1">Uncharacterized protein</fullName>
    </submittedName>
</protein>
<reference evidence="1 2" key="1">
    <citation type="submission" date="2023-02" db="EMBL/GenBank/DDBJ databases">
        <title>Streptomyces sp. SCA4-21 with antifungal activity against Fusarium oxysporum f. sp. cubense, Streptomyces sp. SCA2-17 with antifungal activity against Fusarium oxysporum f. sp. cubense.</title>
        <authorList>
            <person name="Qi D."/>
        </authorList>
    </citation>
    <scope>NUCLEOTIDE SEQUENCE [LARGE SCALE GENOMIC DNA]</scope>
    <source>
        <strain evidence="1 2">SCA4-21</strain>
    </source>
</reference>
<evidence type="ECO:0000313" key="1">
    <source>
        <dbReference type="EMBL" id="WNE93971.1"/>
    </source>
</evidence>
<dbReference type="Proteomes" id="UP001305606">
    <property type="component" value="Chromosome"/>
</dbReference>
<keyword evidence="2" id="KW-1185">Reference proteome</keyword>
<name>A0ABY9UNY6_9ACTN</name>
<dbReference type="EMBL" id="CP117522">
    <property type="protein sequence ID" value="WNE93971.1"/>
    <property type="molecule type" value="Genomic_DNA"/>
</dbReference>
<organism evidence="1 2">
    <name type="scientific">Streptomyces luomodiensis</name>
    <dbReference type="NCBI Taxonomy" id="3026192"/>
    <lineage>
        <taxon>Bacteria</taxon>
        <taxon>Bacillati</taxon>
        <taxon>Actinomycetota</taxon>
        <taxon>Actinomycetes</taxon>
        <taxon>Kitasatosporales</taxon>
        <taxon>Streptomycetaceae</taxon>
        <taxon>Streptomyces</taxon>
    </lineage>
</organism>
<evidence type="ECO:0000313" key="2">
    <source>
        <dbReference type="Proteomes" id="UP001305606"/>
    </source>
</evidence>
<gene>
    <name evidence="1" type="ORF">PS467_00855</name>
</gene>
<accession>A0ABY9UNY6</accession>
<proteinExistence type="predicted"/>